<dbReference type="GeneID" id="117645333"/>
<evidence type="ECO:0000256" key="7">
    <source>
        <dbReference type="SAM" id="Phobius"/>
    </source>
</evidence>
<dbReference type="GO" id="GO:0005524">
    <property type="term" value="F:ATP binding"/>
    <property type="evidence" value="ECO:0007669"/>
    <property type="project" value="InterPro"/>
</dbReference>
<dbReference type="InterPro" id="IPR050352">
    <property type="entry name" value="ABCG_transporters"/>
</dbReference>
<dbReference type="InterPro" id="IPR043926">
    <property type="entry name" value="ABCG_dom"/>
</dbReference>
<evidence type="ECO:0000313" key="10">
    <source>
        <dbReference type="RefSeq" id="XP_034241327.1"/>
    </source>
</evidence>
<evidence type="ECO:0000259" key="8">
    <source>
        <dbReference type="PROSITE" id="PS50893"/>
    </source>
</evidence>
<dbReference type="Pfam" id="PF01061">
    <property type="entry name" value="ABC2_membrane"/>
    <property type="match status" value="1"/>
</dbReference>
<gene>
    <name evidence="10" type="primary">LOC117645333</name>
</gene>
<feature type="transmembrane region" description="Helical" evidence="7">
    <location>
        <begin position="449"/>
        <end position="467"/>
    </location>
</feature>
<reference evidence="10" key="1">
    <citation type="submission" date="2025-08" db="UniProtKB">
        <authorList>
            <consortium name="RefSeq"/>
        </authorList>
    </citation>
    <scope>IDENTIFICATION</scope>
    <source>
        <tissue evidence="10">Total insect</tissue>
    </source>
</reference>
<feature type="transmembrane region" description="Helical" evidence="7">
    <location>
        <begin position="339"/>
        <end position="361"/>
    </location>
</feature>
<sequence>MGASGAGKTTLLDALTFRSDRQLTVTGARAVSGSVVTSSRDLAGVAAYVQQRDLFVGWLTVREHLVFQALLRMERRMPRRLRLRRVQEVMEELGLTKCQDSIIGVPGKVKGISGGEMKRLSFASEVLTDPALLLCDEPTSGLDAYMAQTTVEVLSRMARRGKTVVLTIHQPSSEVFAQFDKILLMAEGRVAFLGSPREAQDFFARIGAPIPPKYNPADFFVQLLAVVPTEEAASRDRIHRVCDAYERSDAAARTAAITDYPVKGWRPLQRALSSSSSSHYQASWGTQFLALLWRSWLSVRKEPQLVRVRVLQTAVIALLVSVLYFGQNLDQTGLINVNAALFTTITNMTFQNVLAVIKVFCTERAVFMREHMAAMYRVDAYFLARSTAELPIFMMLPVLYTCIVYFAVGLNPDPVRFFTCVAITNLIGLVATSFGYFISCAANNMSTALSTGAPAVIPLLLYGGFFVNLDTMPSYFSWIQYISWFRYGNEALLVNQWQDVPEISCTGSLNNNSCIHNGHYALQVYSFKEGSVWSDIGHLALLALLFRSLALLLLIIKTR</sequence>
<keyword evidence="3" id="KW-0813">Transport</keyword>
<evidence type="ECO:0000256" key="2">
    <source>
        <dbReference type="ARBA" id="ARBA00005814"/>
    </source>
</evidence>
<comment type="similarity">
    <text evidence="2">Belongs to the ABC transporter superfamily. ABCG family. Eye pigment precursor importer (TC 3.A.1.204) subfamily.</text>
</comment>
<dbReference type="PROSITE" id="PS00211">
    <property type="entry name" value="ABC_TRANSPORTER_1"/>
    <property type="match status" value="1"/>
</dbReference>
<dbReference type="SUPFAM" id="SSF52540">
    <property type="entry name" value="P-loop containing nucleoside triphosphate hydrolases"/>
    <property type="match status" value="1"/>
</dbReference>
<keyword evidence="5 7" id="KW-1133">Transmembrane helix</keyword>
<dbReference type="InterPro" id="IPR017871">
    <property type="entry name" value="ABC_transporter-like_CS"/>
</dbReference>
<keyword evidence="9" id="KW-1185">Reference proteome</keyword>
<protein>
    <submittedName>
        <fullName evidence="10">Protein white-like</fullName>
    </submittedName>
</protein>
<keyword evidence="4 7" id="KW-0812">Transmembrane</keyword>
<accession>A0A6P8Z400</accession>
<name>A0A6P8Z400_THRPL</name>
<comment type="subcellular location">
    <subcellularLocation>
        <location evidence="1">Membrane</location>
        <topology evidence="1">Multi-pass membrane protein</topology>
    </subcellularLocation>
</comment>
<feature type="transmembrane region" description="Helical" evidence="7">
    <location>
        <begin position="310"/>
        <end position="327"/>
    </location>
</feature>
<dbReference type="Gene3D" id="3.40.50.300">
    <property type="entry name" value="P-loop containing nucleotide triphosphate hydrolases"/>
    <property type="match status" value="1"/>
</dbReference>
<dbReference type="GO" id="GO:0016887">
    <property type="term" value="F:ATP hydrolysis activity"/>
    <property type="evidence" value="ECO:0007669"/>
    <property type="project" value="InterPro"/>
</dbReference>
<dbReference type="InterPro" id="IPR027417">
    <property type="entry name" value="P-loop_NTPase"/>
</dbReference>
<dbReference type="InParanoid" id="A0A6P8Z400"/>
<dbReference type="RefSeq" id="XP_034241327.1">
    <property type="nucleotide sequence ID" value="XM_034385436.1"/>
</dbReference>
<dbReference type="KEGG" id="tpal:117645333"/>
<evidence type="ECO:0000256" key="3">
    <source>
        <dbReference type="ARBA" id="ARBA00022448"/>
    </source>
</evidence>
<dbReference type="PANTHER" id="PTHR48041:SF129">
    <property type="entry name" value="PROTEIN WHITE"/>
    <property type="match status" value="1"/>
</dbReference>
<dbReference type="GO" id="GO:0005886">
    <property type="term" value="C:plasma membrane"/>
    <property type="evidence" value="ECO:0007669"/>
    <property type="project" value="TreeGrafter"/>
</dbReference>
<dbReference type="AlphaFoldDB" id="A0A6P8Z400"/>
<dbReference type="Pfam" id="PF19055">
    <property type="entry name" value="ABC2_membrane_7"/>
    <property type="match status" value="1"/>
</dbReference>
<dbReference type="Proteomes" id="UP000515158">
    <property type="component" value="Unplaced"/>
</dbReference>
<keyword evidence="6 7" id="KW-0472">Membrane</keyword>
<feature type="transmembrane region" description="Helical" evidence="7">
    <location>
        <begin position="536"/>
        <end position="556"/>
    </location>
</feature>
<dbReference type="GO" id="GO:0030659">
    <property type="term" value="C:cytoplasmic vesicle membrane"/>
    <property type="evidence" value="ECO:0007669"/>
    <property type="project" value="TreeGrafter"/>
</dbReference>
<proteinExistence type="inferred from homology"/>
<evidence type="ECO:0000256" key="5">
    <source>
        <dbReference type="ARBA" id="ARBA00022989"/>
    </source>
</evidence>
<feature type="domain" description="ABC transporter" evidence="8">
    <location>
        <begin position="1"/>
        <end position="212"/>
    </location>
</feature>
<dbReference type="InterPro" id="IPR003439">
    <property type="entry name" value="ABC_transporter-like_ATP-bd"/>
</dbReference>
<feature type="transmembrane region" description="Helical" evidence="7">
    <location>
        <begin position="382"/>
        <end position="408"/>
    </location>
</feature>
<evidence type="ECO:0000256" key="6">
    <source>
        <dbReference type="ARBA" id="ARBA00023136"/>
    </source>
</evidence>
<organism evidence="10">
    <name type="scientific">Thrips palmi</name>
    <name type="common">Melon thrips</name>
    <dbReference type="NCBI Taxonomy" id="161013"/>
    <lineage>
        <taxon>Eukaryota</taxon>
        <taxon>Metazoa</taxon>
        <taxon>Ecdysozoa</taxon>
        <taxon>Arthropoda</taxon>
        <taxon>Hexapoda</taxon>
        <taxon>Insecta</taxon>
        <taxon>Pterygota</taxon>
        <taxon>Neoptera</taxon>
        <taxon>Paraneoptera</taxon>
        <taxon>Thysanoptera</taxon>
        <taxon>Terebrantia</taxon>
        <taxon>Thripoidea</taxon>
        <taxon>Thripidae</taxon>
        <taxon>Thrips</taxon>
    </lineage>
</organism>
<dbReference type="OrthoDB" id="66620at2759"/>
<dbReference type="GO" id="GO:0140359">
    <property type="term" value="F:ABC-type transporter activity"/>
    <property type="evidence" value="ECO:0007669"/>
    <property type="project" value="InterPro"/>
</dbReference>
<evidence type="ECO:0000313" key="9">
    <source>
        <dbReference type="Proteomes" id="UP000515158"/>
    </source>
</evidence>
<dbReference type="PROSITE" id="PS50893">
    <property type="entry name" value="ABC_TRANSPORTER_2"/>
    <property type="match status" value="1"/>
</dbReference>
<feature type="transmembrane region" description="Helical" evidence="7">
    <location>
        <begin position="414"/>
        <end position="437"/>
    </location>
</feature>
<dbReference type="PANTHER" id="PTHR48041">
    <property type="entry name" value="ABC TRANSPORTER G FAMILY MEMBER 28"/>
    <property type="match status" value="1"/>
</dbReference>
<dbReference type="Pfam" id="PF00005">
    <property type="entry name" value="ABC_tran"/>
    <property type="match status" value="1"/>
</dbReference>
<evidence type="ECO:0000256" key="1">
    <source>
        <dbReference type="ARBA" id="ARBA00004141"/>
    </source>
</evidence>
<evidence type="ECO:0000256" key="4">
    <source>
        <dbReference type="ARBA" id="ARBA00022692"/>
    </source>
</evidence>
<dbReference type="InterPro" id="IPR013525">
    <property type="entry name" value="ABC2_TM"/>
</dbReference>